<evidence type="ECO:0000313" key="6">
    <source>
        <dbReference type="Ensembl" id="ENSNMLP00000037626.1"/>
    </source>
</evidence>
<dbReference type="Ensembl" id="ENSNMLT00000041905.1">
    <property type="protein sequence ID" value="ENSNMLP00000037626.1"/>
    <property type="gene ID" value="ENSNMLG00000023277.1"/>
</dbReference>
<dbReference type="Gene3D" id="6.10.150.10">
    <property type="match status" value="1"/>
</dbReference>
<keyword evidence="3" id="KW-0539">Nucleus</keyword>
<proteinExistence type="inferred from homology"/>
<dbReference type="Proteomes" id="UP000694523">
    <property type="component" value="Unplaced"/>
</dbReference>
<dbReference type="AlphaFoldDB" id="A0A8C6UQ22"/>
<dbReference type="PROSITE" id="PS51073">
    <property type="entry name" value="RPEL"/>
    <property type="match status" value="2"/>
</dbReference>
<dbReference type="GO" id="GO:0045944">
    <property type="term" value="P:positive regulation of transcription by RNA polymerase II"/>
    <property type="evidence" value="ECO:0007669"/>
    <property type="project" value="TreeGrafter"/>
</dbReference>
<evidence type="ECO:0000256" key="4">
    <source>
        <dbReference type="PROSITE-ProRule" id="PRU00401"/>
    </source>
</evidence>
<sequence>MPTPDAAHSVFYERIRSLERAQTGTFLKHKLCSRPERSELVQMHILQETQVESSLQAAQLRPKRARLAISLNEKISQRPRPMELVEKNILPVEPEDEESGIGDEANSIKTPDVYTFDEDSKGHVWSLSQSLTSCLVALFENSILLLN</sequence>
<dbReference type="InterPro" id="IPR004018">
    <property type="entry name" value="RPEL_repeat"/>
</dbReference>
<feature type="repeat" description="RPEL" evidence="4">
    <location>
        <begin position="25"/>
        <end position="50"/>
    </location>
</feature>
<feature type="repeat" description="RPEL" evidence="4">
    <location>
        <begin position="69"/>
        <end position="94"/>
    </location>
</feature>
<reference evidence="6" key="1">
    <citation type="submission" date="2025-08" db="UniProtKB">
        <authorList>
            <consortium name="Ensembl"/>
        </authorList>
    </citation>
    <scope>IDENTIFICATION</scope>
</reference>
<comment type="subcellular location">
    <subcellularLocation>
        <location evidence="1">Nucleus</location>
    </subcellularLocation>
</comment>
<protein>
    <recommendedName>
        <fullName evidence="5">Phosphatase and actin regulator</fullName>
    </recommendedName>
</protein>
<comment type="subunit">
    <text evidence="5">Binds PPP1CA and actin.</text>
</comment>
<dbReference type="Pfam" id="PF02755">
    <property type="entry name" value="RPEL"/>
    <property type="match status" value="2"/>
</dbReference>
<comment type="similarity">
    <text evidence="5">Belongs to the phosphatase and actin regulator family.</text>
</comment>
<dbReference type="GO" id="GO:0004864">
    <property type="term" value="F:protein phosphatase inhibitor activity"/>
    <property type="evidence" value="ECO:0007669"/>
    <property type="project" value="UniProtKB-UniRule"/>
</dbReference>
<dbReference type="GO" id="GO:0051145">
    <property type="term" value="P:smooth muscle cell differentiation"/>
    <property type="evidence" value="ECO:0007669"/>
    <property type="project" value="TreeGrafter"/>
</dbReference>
<dbReference type="InterPro" id="IPR043451">
    <property type="entry name" value="Myocardin-like"/>
</dbReference>
<evidence type="ECO:0000256" key="2">
    <source>
        <dbReference type="ARBA" id="ARBA00022737"/>
    </source>
</evidence>
<dbReference type="GO" id="GO:0003779">
    <property type="term" value="F:actin binding"/>
    <property type="evidence" value="ECO:0007669"/>
    <property type="project" value="UniProtKB-KW"/>
</dbReference>
<dbReference type="PANTHER" id="PTHR22793">
    <property type="entry name" value="MYOCARDIN-RELATED TRANSCRIPTION FACTOR-RELATED"/>
    <property type="match status" value="1"/>
</dbReference>
<keyword evidence="5" id="KW-0009">Actin-binding</keyword>
<evidence type="ECO:0000256" key="3">
    <source>
        <dbReference type="ARBA" id="ARBA00023242"/>
    </source>
</evidence>
<evidence type="ECO:0000256" key="5">
    <source>
        <dbReference type="RuleBase" id="RU301113"/>
    </source>
</evidence>
<name>A0A8C6UQ22_9GOBI</name>
<organism evidence="6 7">
    <name type="scientific">Neogobius melanostomus</name>
    <name type="common">round goby</name>
    <dbReference type="NCBI Taxonomy" id="47308"/>
    <lineage>
        <taxon>Eukaryota</taxon>
        <taxon>Metazoa</taxon>
        <taxon>Chordata</taxon>
        <taxon>Craniata</taxon>
        <taxon>Vertebrata</taxon>
        <taxon>Euteleostomi</taxon>
        <taxon>Actinopterygii</taxon>
        <taxon>Neopterygii</taxon>
        <taxon>Teleostei</taxon>
        <taxon>Neoteleostei</taxon>
        <taxon>Acanthomorphata</taxon>
        <taxon>Gobiaria</taxon>
        <taxon>Gobiiformes</taxon>
        <taxon>Gobioidei</taxon>
        <taxon>Gobiidae</taxon>
        <taxon>Benthophilinae</taxon>
        <taxon>Neogobiini</taxon>
        <taxon>Neogobius</taxon>
    </lineage>
</organism>
<evidence type="ECO:0000313" key="7">
    <source>
        <dbReference type="Proteomes" id="UP000694523"/>
    </source>
</evidence>
<accession>A0A8C6UQ22</accession>
<dbReference type="PANTHER" id="PTHR22793:SF5">
    <property type="entry name" value="MYOCARDIN-RELATED TRANSCRIPTION FACTOR B"/>
    <property type="match status" value="1"/>
</dbReference>
<dbReference type="GO" id="GO:0003713">
    <property type="term" value="F:transcription coactivator activity"/>
    <property type="evidence" value="ECO:0007669"/>
    <property type="project" value="TreeGrafter"/>
</dbReference>
<dbReference type="SMART" id="SM00707">
    <property type="entry name" value="RPEL"/>
    <property type="match status" value="2"/>
</dbReference>
<keyword evidence="2 5" id="KW-0677">Repeat</keyword>
<dbReference type="GO" id="GO:0005634">
    <property type="term" value="C:nucleus"/>
    <property type="evidence" value="ECO:0007669"/>
    <property type="project" value="UniProtKB-SubCell"/>
</dbReference>
<evidence type="ECO:0000256" key="1">
    <source>
        <dbReference type="ARBA" id="ARBA00004123"/>
    </source>
</evidence>
<keyword evidence="7" id="KW-1185">Reference proteome</keyword>
<reference evidence="6" key="2">
    <citation type="submission" date="2025-09" db="UniProtKB">
        <authorList>
            <consortium name="Ensembl"/>
        </authorList>
    </citation>
    <scope>IDENTIFICATION</scope>
</reference>